<evidence type="ECO:0000313" key="9">
    <source>
        <dbReference type="Proteomes" id="UP000027446"/>
    </source>
</evidence>
<dbReference type="GO" id="GO:0000271">
    <property type="term" value="P:polysaccharide biosynthetic process"/>
    <property type="evidence" value="ECO:0007669"/>
    <property type="project" value="InterPro"/>
</dbReference>
<dbReference type="PATRIC" id="fig|1280949.3.peg.1752"/>
<keyword evidence="4 6" id="KW-1133">Transmembrane helix</keyword>
<dbReference type="EMBL" id="ARYH01000001">
    <property type="protein sequence ID" value="KCZ85728.1"/>
    <property type="molecule type" value="Genomic_DNA"/>
</dbReference>
<feature type="transmembrane region" description="Helical" evidence="6">
    <location>
        <begin position="43"/>
        <end position="59"/>
    </location>
</feature>
<keyword evidence="9" id="KW-1185">Reference proteome</keyword>
<dbReference type="InterPro" id="IPR007267">
    <property type="entry name" value="GtrA_DPMS_TM"/>
</dbReference>
<evidence type="ECO:0000259" key="7">
    <source>
        <dbReference type="Pfam" id="PF04138"/>
    </source>
</evidence>
<evidence type="ECO:0000256" key="5">
    <source>
        <dbReference type="ARBA" id="ARBA00023136"/>
    </source>
</evidence>
<dbReference type="STRING" id="1280949.HAD_08585"/>
<evidence type="ECO:0000256" key="6">
    <source>
        <dbReference type="SAM" id="Phobius"/>
    </source>
</evidence>
<sequence>MLAKFLSPAFIARTFRFAIVGIASTIIYAALAFGLLAAGFATLWAHSIAYVISILASYAGQKVFTFGIRGQHRRNMPRFIIATIGLAVTQFLLVALLEFLKVDPRITLAISTLYYPPASFVVHNLWTFRGSSSQPATEA</sequence>
<gene>
    <name evidence="8" type="ORF">HAD_08585</name>
</gene>
<feature type="transmembrane region" description="Helical" evidence="6">
    <location>
        <begin position="79"/>
        <end position="100"/>
    </location>
</feature>
<comment type="similarity">
    <text evidence="2">Belongs to the GtrA family.</text>
</comment>
<dbReference type="Pfam" id="PF04138">
    <property type="entry name" value="GtrA_DPMS_TM"/>
    <property type="match status" value="1"/>
</dbReference>
<organism evidence="8 9">
    <name type="scientific">Hyphomonas adhaerens MHS-3</name>
    <dbReference type="NCBI Taxonomy" id="1280949"/>
    <lineage>
        <taxon>Bacteria</taxon>
        <taxon>Pseudomonadati</taxon>
        <taxon>Pseudomonadota</taxon>
        <taxon>Alphaproteobacteria</taxon>
        <taxon>Hyphomonadales</taxon>
        <taxon>Hyphomonadaceae</taxon>
        <taxon>Hyphomonas</taxon>
    </lineage>
</organism>
<dbReference type="Proteomes" id="UP000027446">
    <property type="component" value="Unassembled WGS sequence"/>
</dbReference>
<feature type="transmembrane region" description="Helical" evidence="6">
    <location>
        <begin position="106"/>
        <end position="126"/>
    </location>
</feature>
<keyword evidence="3 6" id="KW-0812">Transmembrane</keyword>
<comment type="caution">
    <text evidence="8">The sequence shown here is derived from an EMBL/GenBank/DDBJ whole genome shotgun (WGS) entry which is preliminary data.</text>
</comment>
<protein>
    <submittedName>
        <fullName evidence="8">GtrA family protein</fullName>
    </submittedName>
</protein>
<evidence type="ECO:0000256" key="2">
    <source>
        <dbReference type="ARBA" id="ARBA00009399"/>
    </source>
</evidence>
<dbReference type="PANTHER" id="PTHR38459">
    <property type="entry name" value="PROPHAGE BACTOPRENOL-LINKED GLUCOSE TRANSLOCASE HOMOLOG"/>
    <property type="match status" value="1"/>
</dbReference>
<evidence type="ECO:0000256" key="4">
    <source>
        <dbReference type="ARBA" id="ARBA00022989"/>
    </source>
</evidence>
<keyword evidence="5 6" id="KW-0472">Membrane</keyword>
<dbReference type="InterPro" id="IPR051401">
    <property type="entry name" value="GtrA_CellWall_Glycosyl"/>
</dbReference>
<accession>A0A069E6M0</accession>
<comment type="subcellular location">
    <subcellularLocation>
        <location evidence="1">Membrane</location>
        <topology evidence="1">Multi-pass membrane protein</topology>
    </subcellularLocation>
</comment>
<evidence type="ECO:0000313" key="8">
    <source>
        <dbReference type="EMBL" id="KCZ85728.1"/>
    </source>
</evidence>
<evidence type="ECO:0000256" key="3">
    <source>
        <dbReference type="ARBA" id="ARBA00022692"/>
    </source>
</evidence>
<feature type="transmembrane region" description="Helical" evidence="6">
    <location>
        <begin position="15"/>
        <end position="37"/>
    </location>
</feature>
<dbReference type="eggNOG" id="COG2246">
    <property type="taxonomic scope" value="Bacteria"/>
</dbReference>
<proteinExistence type="inferred from homology"/>
<dbReference type="PANTHER" id="PTHR38459:SF1">
    <property type="entry name" value="PROPHAGE BACTOPRENOL-LINKED GLUCOSE TRANSLOCASE HOMOLOG"/>
    <property type="match status" value="1"/>
</dbReference>
<dbReference type="GO" id="GO:0005886">
    <property type="term" value="C:plasma membrane"/>
    <property type="evidence" value="ECO:0007669"/>
    <property type="project" value="TreeGrafter"/>
</dbReference>
<feature type="domain" description="GtrA/DPMS transmembrane" evidence="7">
    <location>
        <begin position="16"/>
        <end position="128"/>
    </location>
</feature>
<dbReference type="AlphaFoldDB" id="A0A069E6M0"/>
<reference evidence="8 9" key="1">
    <citation type="journal article" date="2014" name="Antonie Van Leeuwenhoek">
        <title>Hyphomonas beringensis sp. nov. and Hyphomonas chukchiensis sp. nov., isolated from surface seawater of the Bering Sea and Chukchi Sea.</title>
        <authorList>
            <person name="Li C."/>
            <person name="Lai Q."/>
            <person name="Li G."/>
            <person name="Dong C."/>
            <person name="Wang J."/>
            <person name="Liao Y."/>
            <person name="Shao Z."/>
        </authorList>
    </citation>
    <scope>NUCLEOTIDE SEQUENCE [LARGE SCALE GENOMIC DNA]</scope>
    <source>
        <strain evidence="8 9">MHS-3</strain>
    </source>
</reference>
<name>A0A069E6M0_9PROT</name>
<evidence type="ECO:0000256" key="1">
    <source>
        <dbReference type="ARBA" id="ARBA00004141"/>
    </source>
</evidence>
<dbReference type="RefSeq" id="WP_051596049.1">
    <property type="nucleotide sequence ID" value="NZ_ARYH01000001.1"/>
</dbReference>